<dbReference type="Gene3D" id="3.40.50.720">
    <property type="entry name" value="NAD(P)-binding Rossmann-like Domain"/>
    <property type="match status" value="1"/>
</dbReference>
<dbReference type="KEGG" id="taw:EI545_15385"/>
<evidence type="ECO:0000256" key="1">
    <source>
        <dbReference type="ARBA" id="ARBA00023002"/>
    </source>
</evidence>
<dbReference type="EMBL" id="CP034328">
    <property type="protein sequence ID" value="AZL60090.1"/>
    <property type="molecule type" value="Genomic_DNA"/>
</dbReference>
<dbReference type="PANTHER" id="PTHR43205">
    <property type="entry name" value="PROSTAGLANDIN REDUCTASE"/>
    <property type="match status" value="1"/>
</dbReference>
<name>A0A3S8U972_9RHOB</name>
<dbReference type="InterPro" id="IPR045010">
    <property type="entry name" value="MDR_fam"/>
</dbReference>
<dbReference type="InterPro" id="IPR041694">
    <property type="entry name" value="ADH_N_2"/>
</dbReference>
<evidence type="ECO:0000259" key="2">
    <source>
        <dbReference type="SMART" id="SM00829"/>
    </source>
</evidence>
<dbReference type="SUPFAM" id="SSF50129">
    <property type="entry name" value="GroES-like"/>
    <property type="match status" value="1"/>
</dbReference>
<dbReference type="Proteomes" id="UP000282002">
    <property type="component" value="Chromosome"/>
</dbReference>
<dbReference type="SUPFAM" id="SSF51735">
    <property type="entry name" value="NAD(P)-binding Rossmann-fold domains"/>
    <property type="match status" value="1"/>
</dbReference>
<feature type="domain" description="Enoyl reductase (ER)" evidence="2">
    <location>
        <begin position="16"/>
        <end position="335"/>
    </location>
</feature>
<evidence type="ECO:0000313" key="3">
    <source>
        <dbReference type="EMBL" id="AZL60090.1"/>
    </source>
</evidence>
<dbReference type="GO" id="GO:0016628">
    <property type="term" value="F:oxidoreductase activity, acting on the CH-CH group of donors, NAD or NADP as acceptor"/>
    <property type="evidence" value="ECO:0007669"/>
    <property type="project" value="InterPro"/>
</dbReference>
<accession>A0A3S8U972</accession>
<sequence>MTQIARTIQLVARPVGAPKPSDFRIASLPLPDPAAGEVLLQMLWLSLDPYMRGRMSEARSYAAPTALGDAPPSEAVARVLQSNDPGLTAGDVVLVHDVWRDHAVRKASDCQRLDPAIGPVQAALGVLGMPGLTAYAGLKHIGKPQPGETLVVGAATGAVGALVGQIAKLAGARVVGVAGGPEKCRHATEELGFDACLDRHVPDLGARLAAACPDGIDVYFELTGGDILHAALPLLNPFARVPVCGTIASYNATTPPPGPDQLPALMRLILTRSLTVRGFIVSEFAADRPEFLATMSNWLSTGKVRSREDVAHGLDDMVSAFIGMLEGRNFGKTLVKLAD</sequence>
<keyword evidence="1" id="KW-0560">Oxidoreductase</keyword>
<dbReference type="FunFam" id="3.40.50.720:FF:000121">
    <property type="entry name" value="Prostaglandin reductase 2"/>
    <property type="match status" value="1"/>
</dbReference>
<dbReference type="CDD" id="cd05288">
    <property type="entry name" value="PGDH"/>
    <property type="match status" value="1"/>
</dbReference>
<keyword evidence="4" id="KW-1185">Reference proteome</keyword>
<dbReference type="InterPro" id="IPR020843">
    <property type="entry name" value="ER"/>
</dbReference>
<dbReference type="SMART" id="SM00829">
    <property type="entry name" value="PKS_ER"/>
    <property type="match status" value="1"/>
</dbReference>
<dbReference type="Pfam" id="PF16884">
    <property type="entry name" value="ADH_N_2"/>
    <property type="match status" value="1"/>
</dbReference>
<dbReference type="OrthoDB" id="9805663at2"/>
<proteinExistence type="predicted"/>
<dbReference type="PANTHER" id="PTHR43205:SF7">
    <property type="entry name" value="PROSTAGLANDIN REDUCTASE 1"/>
    <property type="match status" value="1"/>
</dbReference>
<dbReference type="InterPro" id="IPR036291">
    <property type="entry name" value="NAD(P)-bd_dom_sf"/>
</dbReference>
<dbReference type="RefSeq" id="WP_125326285.1">
    <property type="nucleotide sequence ID" value="NZ_CP034328.1"/>
</dbReference>
<organism evidence="3 4">
    <name type="scientific">Tabrizicola piscis</name>
    <dbReference type="NCBI Taxonomy" id="2494374"/>
    <lineage>
        <taxon>Bacteria</taxon>
        <taxon>Pseudomonadati</taxon>
        <taxon>Pseudomonadota</taxon>
        <taxon>Alphaproteobacteria</taxon>
        <taxon>Rhodobacterales</taxon>
        <taxon>Paracoccaceae</taxon>
        <taxon>Tabrizicola</taxon>
    </lineage>
</organism>
<reference evidence="3 4" key="1">
    <citation type="submission" date="2018-12" db="EMBL/GenBank/DDBJ databases">
        <title>Complete genome sequencing of Tabrizicola sp. K13M18.</title>
        <authorList>
            <person name="Bae J.-W."/>
        </authorList>
    </citation>
    <scope>NUCLEOTIDE SEQUENCE [LARGE SCALE GENOMIC DNA]</scope>
    <source>
        <strain evidence="3 4">K13M18</strain>
    </source>
</reference>
<protein>
    <submittedName>
        <fullName evidence="3">NADP-dependent oxidoreductase</fullName>
    </submittedName>
</protein>
<dbReference type="AlphaFoldDB" id="A0A3S8U972"/>
<dbReference type="InterPro" id="IPR011032">
    <property type="entry name" value="GroES-like_sf"/>
</dbReference>
<evidence type="ECO:0000313" key="4">
    <source>
        <dbReference type="Proteomes" id="UP000282002"/>
    </source>
</evidence>
<dbReference type="InterPro" id="IPR013149">
    <property type="entry name" value="ADH-like_C"/>
</dbReference>
<gene>
    <name evidence="3" type="ORF">EI545_15385</name>
</gene>
<dbReference type="Gene3D" id="3.90.180.10">
    <property type="entry name" value="Medium-chain alcohol dehydrogenases, catalytic domain"/>
    <property type="match status" value="1"/>
</dbReference>
<dbReference type="Pfam" id="PF00107">
    <property type="entry name" value="ADH_zinc_N"/>
    <property type="match status" value="1"/>
</dbReference>